<feature type="compositionally biased region" description="Low complexity" evidence="1">
    <location>
        <begin position="1"/>
        <end position="12"/>
    </location>
</feature>
<evidence type="ECO:0000256" key="1">
    <source>
        <dbReference type="SAM" id="MobiDB-lite"/>
    </source>
</evidence>
<evidence type="ECO:0000313" key="3">
    <source>
        <dbReference type="Proteomes" id="UP001059596"/>
    </source>
</evidence>
<dbReference type="EMBL" id="JAMKOV010000004">
    <property type="protein sequence ID" value="KAI8040495.1"/>
    <property type="molecule type" value="Genomic_DNA"/>
</dbReference>
<dbReference type="Proteomes" id="UP001059596">
    <property type="component" value="Unassembled WGS sequence"/>
</dbReference>
<dbReference type="AlphaFoldDB" id="A0A9P9YNY8"/>
<organism evidence="2 3">
    <name type="scientific">Drosophila gunungcola</name>
    <name type="common">fruit fly</name>
    <dbReference type="NCBI Taxonomy" id="103775"/>
    <lineage>
        <taxon>Eukaryota</taxon>
        <taxon>Metazoa</taxon>
        <taxon>Ecdysozoa</taxon>
        <taxon>Arthropoda</taxon>
        <taxon>Hexapoda</taxon>
        <taxon>Insecta</taxon>
        <taxon>Pterygota</taxon>
        <taxon>Neoptera</taxon>
        <taxon>Endopterygota</taxon>
        <taxon>Diptera</taxon>
        <taxon>Brachycera</taxon>
        <taxon>Muscomorpha</taxon>
        <taxon>Ephydroidea</taxon>
        <taxon>Drosophilidae</taxon>
        <taxon>Drosophila</taxon>
        <taxon>Sophophora</taxon>
    </lineage>
</organism>
<accession>A0A9P9YNY8</accession>
<reference evidence="2" key="1">
    <citation type="journal article" date="2023" name="Genome Biol. Evol.">
        <title>Long-read-based Genome Assembly of Drosophila gunungcola Reveals Fewer Chemosensory Genes in Flower-breeding Species.</title>
        <authorList>
            <person name="Negi A."/>
            <person name="Liao B.Y."/>
            <person name="Yeh S.D."/>
        </authorList>
    </citation>
    <scope>NUCLEOTIDE SEQUENCE</scope>
    <source>
        <strain evidence="2">Sukarami</strain>
    </source>
</reference>
<sequence>MQQVPPQSIQKPPSRPPPPTTTHGTPTPGRPSSCFEAIRPQENFHAKNKDSNWCAPPPTKHPRILSVGKTSRKARSGWEKRGLRAKMQFPCKPVSGSGCDYG</sequence>
<keyword evidence="3" id="KW-1185">Reference proteome</keyword>
<gene>
    <name evidence="2" type="ORF">M5D96_006438</name>
</gene>
<feature type="region of interest" description="Disordered" evidence="1">
    <location>
        <begin position="1"/>
        <end position="80"/>
    </location>
</feature>
<evidence type="ECO:0000313" key="2">
    <source>
        <dbReference type="EMBL" id="KAI8040495.1"/>
    </source>
</evidence>
<feature type="compositionally biased region" description="Low complexity" evidence="1">
    <location>
        <begin position="21"/>
        <end position="33"/>
    </location>
</feature>
<name>A0A9P9YNY8_9MUSC</name>
<proteinExistence type="predicted"/>
<protein>
    <submittedName>
        <fullName evidence="2">Uncharacterized protein</fullName>
    </submittedName>
</protein>
<comment type="caution">
    <text evidence="2">The sequence shown here is derived from an EMBL/GenBank/DDBJ whole genome shotgun (WGS) entry which is preliminary data.</text>
</comment>